<accession>A0A4S3AZY4</accession>
<dbReference type="SUPFAM" id="SSF55729">
    <property type="entry name" value="Acyl-CoA N-acyltransferases (Nat)"/>
    <property type="match status" value="1"/>
</dbReference>
<keyword evidence="5" id="KW-1185">Reference proteome</keyword>
<keyword evidence="2" id="KW-0012">Acyltransferase</keyword>
<evidence type="ECO:0000259" key="3">
    <source>
        <dbReference type="PROSITE" id="PS51186"/>
    </source>
</evidence>
<dbReference type="PANTHER" id="PTHR43420">
    <property type="entry name" value="ACETYLTRANSFERASE"/>
    <property type="match status" value="1"/>
</dbReference>
<dbReference type="OrthoDB" id="4228396at2"/>
<evidence type="ECO:0000256" key="1">
    <source>
        <dbReference type="ARBA" id="ARBA00022679"/>
    </source>
</evidence>
<dbReference type="Proteomes" id="UP000310506">
    <property type="component" value="Unassembled WGS sequence"/>
</dbReference>
<evidence type="ECO:0000256" key="2">
    <source>
        <dbReference type="ARBA" id="ARBA00023315"/>
    </source>
</evidence>
<evidence type="ECO:0000313" key="4">
    <source>
        <dbReference type="EMBL" id="THB60374.1"/>
    </source>
</evidence>
<comment type="caution">
    <text evidence="4">The sequence shown here is derived from an EMBL/GenBank/DDBJ whole genome shotgun (WGS) entry which is preliminary data.</text>
</comment>
<dbReference type="Gene3D" id="3.40.630.30">
    <property type="match status" value="1"/>
</dbReference>
<organism evidence="4 5">
    <name type="scientific">Vagococcus silagei</name>
    <dbReference type="NCBI Taxonomy" id="2508885"/>
    <lineage>
        <taxon>Bacteria</taxon>
        <taxon>Bacillati</taxon>
        <taxon>Bacillota</taxon>
        <taxon>Bacilli</taxon>
        <taxon>Lactobacillales</taxon>
        <taxon>Enterococcaceae</taxon>
        <taxon>Vagococcus</taxon>
    </lineage>
</organism>
<gene>
    <name evidence="4" type="ORF">ESZ54_11045</name>
</gene>
<dbReference type="InterPro" id="IPR000182">
    <property type="entry name" value="GNAT_dom"/>
</dbReference>
<reference evidence="4 5" key="1">
    <citation type="submission" date="2019-01" db="EMBL/GenBank/DDBJ databases">
        <title>Vagococcus silagei sp. nov. isolated from brewer's grain.</title>
        <authorList>
            <person name="Guu J.-R."/>
        </authorList>
    </citation>
    <scope>NUCLEOTIDE SEQUENCE [LARGE SCALE GENOMIC DNA]</scope>
    <source>
        <strain evidence="4 5">2B-2</strain>
    </source>
</reference>
<dbReference type="InterPro" id="IPR016181">
    <property type="entry name" value="Acyl_CoA_acyltransferase"/>
</dbReference>
<keyword evidence="1 4" id="KW-0808">Transferase</keyword>
<evidence type="ECO:0000313" key="5">
    <source>
        <dbReference type="Proteomes" id="UP000310506"/>
    </source>
</evidence>
<dbReference type="CDD" id="cd04301">
    <property type="entry name" value="NAT_SF"/>
    <property type="match status" value="1"/>
</dbReference>
<proteinExistence type="predicted"/>
<dbReference type="Pfam" id="PF00583">
    <property type="entry name" value="Acetyltransf_1"/>
    <property type="match status" value="1"/>
</dbReference>
<feature type="domain" description="N-acetyltransferase" evidence="3">
    <location>
        <begin position="2"/>
        <end position="162"/>
    </location>
</feature>
<sequence>MLEYRPFNQVSEAIRTQIWNDGFSDYLRPIHMTKEQLNNRLKTLNLSEEYSFVVFEAGVAKGILLYGFKELNGTKTSWIGGLAVHPDYRKEGIAIAMLKFSEEISLKLGIELITLEVIATNHKALNLYQRQGYDIARKVSFLKGKIKDVQQDSMIELVATTDLNDEADLTIPWQNRLFHGLTQCYIVENNQRIGQLICQKSEQILQIFQLSLAQEKVSALLNHLKLVHDIDTIAGVNLPAESKEVYGLIAAGIEVVLDQYQLEKYL</sequence>
<protein>
    <submittedName>
        <fullName evidence="4">GNAT family N-acetyltransferase</fullName>
    </submittedName>
</protein>
<name>A0A4S3AZY4_9ENTE</name>
<dbReference type="InterPro" id="IPR050680">
    <property type="entry name" value="YpeA/RimI_acetyltransf"/>
</dbReference>
<dbReference type="AlphaFoldDB" id="A0A4S3AZY4"/>
<dbReference type="RefSeq" id="WP_136137713.1">
    <property type="nucleotide sequence ID" value="NZ_SDGV01000026.1"/>
</dbReference>
<dbReference type="GO" id="GO:0016747">
    <property type="term" value="F:acyltransferase activity, transferring groups other than amino-acyl groups"/>
    <property type="evidence" value="ECO:0007669"/>
    <property type="project" value="InterPro"/>
</dbReference>
<dbReference type="PROSITE" id="PS51186">
    <property type="entry name" value="GNAT"/>
    <property type="match status" value="1"/>
</dbReference>
<dbReference type="EMBL" id="SDGV01000026">
    <property type="protein sequence ID" value="THB60374.1"/>
    <property type="molecule type" value="Genomic_DNA"/>
</dbReference>